<feature type="region of interest" description="Disordered" evidence="1">
    <location>
        <begin position="103"/>
        <end position="122"/>
    </location>
</feature>
<reference evidence="4" key="1">
    <citation type="submission" date="2010-07" db="EMBL/GenBank/DDBJ databases">
        <title>The genome sequence of Gaeumannomyces graminis var. tritici strain R3-111a-1.</title>
        <authorList>
            <consortium name="The Broad Institute Genome Sequencing Platform"/>
            <person name="Ma L.-J."/>
            <person name="Dead R."/>
            <person name="Young S."/>
            <person name="Zeng Q."/>
            <person name="Koehrsen M."/>
            <person name="Alvarado L."/>
            <person name="Berlin A."/>
            <person name="Chapman S.B."/>
            <person name="Chen Z."/>
            <person name="Freedman E."/>
            <person name="Gellesch M."/>
            <person name="Goldberg J."/>
            <person name="Griggs A."/>
            <person name="Gujja S."/>
            <person name="Heilman E.R."/>
            <person name="Heiman D."/>
            <person name="Hepburn T."/>
            <person name="Howarth C."/>
            <person name="Jen D."/>
            <person name="Larson L."/>
            <person name="Mehta T."/>
            <person name="Neiman D."/>
            <person name="Pearson M."/>
            <person name="Roberts A."/>
            <person name="Saif S."/>
            <person name="Shea T."/>
            <person name="Shenoy N."/>
            <person name="Sisk P."/>
            <person name="Stolte C."/>
            <person name="Sykes S."/>
            <person name="Walk T."/>
            <person name="White J."/>
            <person name="Yandava C."/>
            <person name="Haas B."/>
            <person name="Nusbaum C."/>
            <person name="Birren B."/>
        </authorList>
    </citation>
    <scope>NUCLEOTIDE SEQUENCE [LARGE SCALE GENOMIC DNA]</scope>
    <source>
        <strain evidence="4">R3-111a-1</strain>
    </source>
</reference>
<reference evidence="3" key="5">
    <citation type="submission" date="2018-04" db="UniProtKB">
        <authorList>
            <consortium name="EnsemblFungi"/>
        </authorList>
    </citation>
    <scope>IDENTIFICATION</scope>
    <source>
        <strain evidence="3">R3-111a-1</strain>
    </source>
</reference>
<dbReference type="Proteomes" id="UP000006039">
    <property type="component" value="Unassembled WGS sequence"/>
</dbReference>
<accession>J3P677</accession>
<organism evidence="2">
    <name type="scientific">Gaeumannomyces tritici (strain R3-111a-1)</name>
    <name type="common">Wheat and barley take-all root rot fungus</name>
    <name type="synonym">Gaeumannomyces graminis var. tritici</name>
    <dbReference type="NCBI Taxonomy" id="644352"/>
    <lineage>
        <taxon>Eukaryota</taxon>
        <taxon>Fungi</taxon>
        <taxon>Dikarya</taxon>
        <taxon>Ascomycota</taxon>
        <taxon>Pezizomycotina</taxon>
        <taxon>Sordariomycetes</taxon>
        <taxon>Sordariomycetidae</taxon>
        <taxon>Magnaporthales</taxon>
        <taxon>Magnaporthaceae</taxon>
        <taxon>Gaeumannomyces</taxon>
    </lineage>
</organism>
<reference evidence="3" key="4">
    <citation type="journal article" date="2015" name="G3 (Bethesda)">
        <title>Genome sequences of three phytopathogenic species of the Magnaporthaceae family of fungi.</title>
        <authorList>
            <person name="Okagaki L.H."/>
            <person name="Nunes C.C."/>
            <person name="Sailsbery J."/>
            <person name="Clay B."/>
            <person name="Brown D."/>
            <person name="John T."/>
            <person name="Oh Y."/>
            <person name="Young N."/>
            <person name="Fitzgerald M."/>
            <person name="Haas B.J."/>
            <person name="Zeng Q."/>
            <person name="Young S."/>
            <person name="Adiconis X."/>
            <person name="Fan L."/>
            <person name="Levin J.Z."/>
            <person name="Mitchell T.K."/>
            <person name="Okubara P.A."/>
            <person name="Farman M.L."/>
            <person name="Kohn L.M."/>
            <person name="Birren B."/>
            <person name="Ma L.-J."/>
            <person name="Dean R.A."/>
        </authorList>
    </citation>
    <scope>NUCLEOTIDE SEQUENCE</scope>
    <source>
        <strain evidence="3">R3-111a-1</strain>
    </source>
</reference>
<dbReference type="EMBL" id="GL385399">
    <property type="protein sequence ID" value="EJT72151.1"/>
    <property type="molecule type" value="Genomic_DNA"/>
</dbReference>
<dbReference type="EnsemblFungi" id="EJT72151">
    <property type="protein sequence ID" value="EJT72151"/>
    <property type="gene ID" value="GGTG_09018"/>
</dbReference>
<evidence type="ECO:0000313" key="2">
    <source>
        <dbReference type="EMBL" id="EJT72151.1"/>
    </source>
</evidence>
<name>J3P677_GAET3</name>
<dbReference type="RefSeq" id="XP_009225125.1">
    <property type="nucleotide sequence ID" value="XM_009226861.1"/>
</dbReference>
<dbReference type="AlphaFoldDB" id="J3P677"/>
<evidence type="ECO:0000313" key="4">
    <source>
        <dbReference type="Proteomes" id="UP000006039"/>
    </source>
</evidence>
<proteinExistence type="predicted"/>
<reference evidence="2" key="3">
    <citation type="submission" date="2010-09" db="EMBL/GenBank/DDBJ databases">
        <title>Annotation of Gaeumannomyces graminis var. tritici R3-111a-1.</title>
        <authorList>
            <consortium name="The Broad Institute Genome Sequencing Platform"/>
            <person name="Ma L.-J."/>
            <person name="Dead R."/>
            <person name="Young S.K."/>
            <person name="Zeng Q."/>
            <person name="Gargeya S."/>
            <person name="Fitzgerald M."/>
            <person name="Haas B."/>
            <person name="Abouelleil A."/>
            <person name="Alvarado L."/>
            <person name="Arachchi H.M."/>
            <person name="Berlin A."/>
            <person name="Brown A."/>
            <person name="Chapman S.B."/>
            <person name="Chen Z."/>
            <person name="Dunbar C."/>
            <person name="Freedman E."/>
            <person name="Gearin G."/>
            <person name="Gellesch M."/>
            <person name="Goldberg J."/>
            <person name="Griggs A."/>
            <person name="Gujja S."/>
            <person name="Heiman D."/>
            <person name="Howarth C."/>
            <person name="Larson L."/>
            <person name="Lui A."/>
            <person name="MacDonald P.J.P."/>
            <person name="Mehta T."/>
            <person name="Montmayeur A."/>
            <person name="Murphy C."/>
            <person name="Neiman D."/>
            <person name="Pearson M."/>
            <person name="Priest M."/>
            <person name="Roberts A."/>
            <person name="Saif S."/>
            <person name="Shea T."/>
            <person name="Shenoy N."/>
            <person name="Sisk P."/>
            <person name="Stolte C."/>
            <person name="Sykes S."/>
            <person name="Yandava C."/>
            <person name="Wortman J."/>
            <person name="Nusbaum C."/>
            <person name="Birren B."/>
        </authorList>
    </citation>
    <scope>NUCLEOTIDE SEQUENCE</scope>
    <source>
        <strain evidence="2">R3-111a-1</strain>
    </source>
</reference>
<protein>
    <submittedName>
        <fullName evidence="2 3">Uncharacterized protein</fullName>
    </submittedName>
</protein>
<dbReference type="HOGENOM" id="CLU_2026887_0_0_1"/>
<dbReference type="VEuPathDB" id="FungiDB:GGTG_09018"/>
<evidence type="ECO:0000256" key="1">
    <source>
        <dbReference type="SAM" id="MobiDB-lite"/>
    </source>
</evidence>
<gene>
    <name evidence="3" type="primary">20349476</name>
    <name evidence="2" type="ORF">GGTG_09018</name>
</gene>
<evidence type="ECO:0000313" key="3">
    <source>
        <dbReference type="EnsemblFungi" id="EJT72151"/>
    </source>
</evidence>
<reference evidence="2" key="2">
    <citation type="submission" date="2010-07" db="EMBL/GenBank/DDBJ databases">
        <authorList>
            <consortium name="The Broad Institute Genome Sequencing Platform"/>
            <consortium name="Broad Institute Genome Sequencing Center for Infectious Disease"/>
            <person name="Ma L.-J."/>
            <person name="Dead R."/>
            <person name="Young S."/>
            <person name="Zeng Q."/>
            <person name="Koehrsen M."/>
            <person name="Alvarado L."/>
            <person name="Berlin A."/>
            <person name="Chapman S.B."/>
            <person name="Chen Z."/>
            <person name="Freedman E."/>
            <person name="Gellesch M."/>
            <person name="Goldberg J."/>
            <person name="Griggs A."/>
            <person name="Gujja S."/>
            <person name="Heilman E.R."/>
            <person name="Heiman D."/>
            <person name="Hepburn T."/>
            <person name="Howarth C."/>
            <person name="Jen D."/>
            <person name="Larson L."/>
            <person name="Mehta T."/>
            <person name="Neiman D."/>
            <person name="Pearson M."/>
            <person name="Roberts A."/>
            <person name="Saif S."/>
            <person name="Shea T."/>
            <person name="Shenoy N."/>
            <person name="Sisk P."/>
            <person name="Stolte C."/>
            <person name="Sykes S."/>
            <person name="Walk T."/>
            <person name="White J."/>
            <person name="Yandava C."/>
            <person name="Haas B."/>
            <person name="Nusbaum C."/>
            <person name="Birren B."/>
        </authorList>
    </citation>
    <scope>NUCLEOTIDE SEQUENCE</scope>
    <source>
        <strain evidence="2">R3-111a-1</strain>
    </source>
</reference>
<dbReference type="GeneID" id="20349476"/>
<sequence length="122" mass="13379">MKRTSHRRQTRSCRTVGAEICTPVLHESGVDRPLRFLGSAVLFRHVDTPAPSSDTSWPDGHGALTIDTHVPPSTTTQAHYSSRLVDPFQRFQGTLVSLKYASNSEPTRNAGGPAAVAEREWP</sequence>
<keyword evidence="4" id="KW-1185">Reference proteome</keyword>